<proteinExistence type="predicted"/>
<feature type="signal peptide" evidence="1">
    <location>
        <begin position="1"/>
        <end position="24"/>
    </location>
</feature>
<dbReference type="KEGG" id="achi:CDG60_16020"/>
<keyword evidence="1" id="KW-0732">Signal</keyword>
<dbReference type="Proteomes" id="UP000263753">
    <property type="component" value="Chromosome"/>
</dbReference>
<feature type="chain" id="PRO_5017535361" evidence="1">
    <location>
        <begin position="25"/>
        <end position="124"/>
    </location>
</feature>
<evidence type="ECO:0000256" key="1">
    <source>
        <dbReference type="SAM" id="SignalP"/>
    </source>
</evidence>
<protein>
    <submittedName>
        <fullName evidence="2">Uncharacterized protein</fullName>
    </submittedName>
</protein>
<dbReference type="RefSeq" id="WP_087512825.1">
    <property type="nucleotide sequence ID" value="NZ_CP032134.1"/>
</dbReference>
<name>A0A3B7M193_9GAMM</name>
<sequence length="124" mass="14109">MKIHQILVGAVLFVAVLGSGAVQAEPANDDAYCSASYGDAADLKHVVSSVFTIRTEVYIYNVEVERYFQDYVDAEFGVLSEYPECFIRYDTYQEAADKRHNEISDLKNKDNGIVQIIRWSYHDD</sequence>
<evidence type="ECO:0000313" key="3">
    <source>
        <dbReference type="Proteomes" id="UP000263753"/>
    </source>
</evidence>
<accession>A0A3B7M193</accession>
<evidence type="ECO:0000313" key="2">
    <source>
        <dbReference type="EMBL" id="AXY57934.1"/>
    </source>
</evidence>
<dbReference type="EMBL" id="CP032134">
    <property type="protein sequence ID" value="AXY57934.1"/>
    <property type="molecule type" value="Genomic_DNA"/>
</dbReference>
<gene>
    <name evidence="2" type="ORF">CDG60_16020</name>
</gene>
<organism evidence="2 3">
    <name type="scientific">Acinetobacter chinensis</name>
    <dbReference type="NCBI Taxonomy" id="2004650"/>
    <lineage>
        <taxon>Bacteria</taxon>
        <taxon>Pseudomonadati</taxon>
        <taxon>Pseudomonadota</taxon>
        <taxon>Gammaproteobacteria</taxon>
        <taxon>Moraxellales</taxon>
        <taxon>Moraxellaceae</taxon>
        <taxon>Acinetobacter</taxon>
    </lineage>
</organism>
<reference evidence="3" key="1">
    <citation type="submission" date="2018-09" db="EMBL/GenBank/DDBJ databases">
        <title>The complete genome of Acinetobacter sp. strain WCHAc010005.</title>
        <authorList>
            <person name="Hu Y."/>
            <person name="Long H."/>
            <person name="Feng Y."/>
            <person name="Zong Z."/>
        </authorList>
    </citation>
    <scope>NUCLEOTIDE SEQUENCE [LARGE SCALE GENOMIC DNA]</scope>
    <source>
        <strain evidence="3">WCHAc010005</strain>
    </source>
</reference>
<dbReference type="AlphaFoldDB" id="A0A3B7M193"/>